<gene>
    <name evidence="1" type="ORF">A3C12_03305</name>
</gene>
<dbReference type="AlphaFoldDB" id="A0A1G2KR17"/>
<comment type="caution">
    <text evidence="1">The sequence shown here is derived from an EMBL/GenBank/DDBJ whole genome shotgun (WGS) entry which is preliminary data.</text>
</comment>
<reference evidence="1 2" key="1">
    <citation type="journal article" date="2016" name="Nat. Commun.">
        <title>Thousands of microbial genomes shed light on interconnected biogeochemical processes in an aquifer system.</title>
        <authorList>
            <person name="Anantharaman K."/>
            <person name="Brown C.T."/>
            <person name="Hug L.A."/>
            <person name="Sharon I."/>
            <person name="Castelle C.J."/>
            <person name="Probst A.J."/>
            <person name="Thomas B.C."/>
            <person name="Singh A."/>
            <person name="Wilkins M.J."/>
            <person name="Karaoz U."/>
            <person name="Brodie E.L."/>
            <person name="Williams K.H."/>
            <person name="Hubbard S.S."/>
            <person name="Banfield J.F."/>
        </authorList>
    </citation>
    <scope>NUCLEOTIDE SEQUENCE [LARGE SCALE GENOMIC DNA]</scope>
</reference>
<dbReference type="Proteomes" id="UP000178710">
    <property type="component" value="Unassembled WGS sequence"/>
</dbReference>
<organism evidence="1 2">
    <name type="scientific">Candidatus Sungbacteria bacterium RIFCSPHIGHO2_02_FULL_49_20</name>
    <dbReference type="NCBI Taxonomy" id="1802272"/>
    <lineage>
        <taxon>Bacteria</taxon>
        <taxon>Candidatus Sungiibacteriota</taxon>
    </lineage>
</organism>
<name>A0A1G2KR17_9BACT</name>
<dbReference type="EMBL" id="MHQK01000044">
    <property type="protein sequence ID" value="OHA00921.1"/>
    <property type="molecule type" value="Genomic_DNA"/>
</dbReference>
<protein>
    <submittedName>
        <fullName evidence="1">Uncharacterized protein</fullName>
    </submittedName>
</protein>
<sequence length="93" mass="10426">MLRHLSFDIKQRSYTEEASRLARPDEKIFQEIQKEILKKHPNIANSLRSVMRTKNTLLVRATSPAAASALFTASSIILEVAERAGIGSVRFTV</sequence>
<accession>A0A1G2KR17</accession>
<evidence type="ECO:0000313" key="1">
    <source>
        <dbReference type="EMBL" id="OHA00921.1"/>
    </source>
</evidence>
<proteinExistence type="predicted"/>
<evidence type="ECO:0000313" key="2">
    <source>
        <dbReference type="Proteomes" id="UP000178710"/>
    </source>
</evidence>